<name>A0A4R5AQE6_9ACTN</name>
<evidence type="ECO:0000313" key="3">
    <source>
        <dbReference type="Proteomes" id="UP000295578"/>
    </source>
</evidence>
<evidence type="ECO:0000256" key="1">
    <source>
        <dbReference type="SAM" id="MobiDB-lite"/>
    </source>
</evidence>
<reference evidence="2 3" key="1">
    <citation type="submission" date="2019-03" db="EMBL/GenBank/DDBJ databases">
        <title>Draft genome sequences of novel Actinobacteria.</title>
        <authorList>
            <person name="Sahin N."/>
            <person name="Ay H."/>
            <person name="Saygin H."/>
        </authorList>
    </citation>
    <scope>NUCLEOTIDE SEQUENCE [LARGE SCALE GENOMIC DNA]</scope>
    <source>
        <strain evidence="2 3">DSM 45941</strain>
    </source>
</reference>
<keyword evidence="3" id="KW-1185">Reference proteome</keyword>
<feature type="region of interest" description="Disordered" evidence="1">
    <location>
        <begin position="66"/>
        <end position="92"/>
    </location>
</feature>
<evidence type="ECO:0008006" key="4">
    <source>
        <dbReference type="Google" id="ProtNLM"/>
    </source>
</evidence>
<dbReference type="OrthoDB" id="3822522at2"/>
<accession>A0A4R5AQE6</accession>
<dbReference type="InterPro" id="IPR047789">
    <property type="entry name" value="CU044_5270-like"/>
</dbReference>
<sequence length="257" mass="27058">MLLAAATKAQAAPAGHGRYWSSVTREGGHLLMGGREYYSVRETGLWDAGPGKAAWLAERVVSRRDLGPAPLGGPSPSGRPEPSAGGATGWTKTKVKGGEAFRLADWEGAASPDVRKLPADPQDLRRFLDRALKQVPGVDPAEWLMSNAQKIGAAPVKPAVRAAMYRLLADSPGIRPLGPVTDPLGRHGDGVARRVHADDAVVDERLVIDPATGRLLAQESVLVQPGKASRGTKPGTVVAYTALVSHGWTDKVPPLGE</sequence>
<evidence type="ECO:0000313" key="2">
    <source>
        <dbReference type="EMBL" id="TDD75111.1"/>
    </source>
</evidence>
<proteinExistence type="predicted"/>
<dbReference type="Proteomes" id="UP000295578">
    <property type="component" value="Unassembled WGS sequence"/>
</dbReference>
<dbReference type="NCBIfam" id="NF038083">
    <property type="entry name" value="CU044_5270_fam"/>
    <property type="match status" value="1"/>
</dbReference>
<protein>
    <recommendedName>
        <fullName evidence="4">CU044_5270 family protein</fullName>
    </recommendedName>
</protein>
<comment type="caution">
    <text evidence="2">The sequence shown here is derived from an EMBL/GenBank/DDBJ whole genome shotgun (WGS) entry which is preliminary data.</text>
</comment>
<dbReference type="EMBL" id="SMKY01000158">
    <property type="protein sequence ID" value="TDD75111.1"/>
    <property type="molecule type" value="Genomic_DNA"/>
</dbReference>
<organism evidence="2 3">
    <name type="scientific">Actinomadura darangshiensis</name>
    <dbReference type="NCBI Taxonomy" id="705336"/>
    <lineage>
        <taxon>Bacteria</taxon>
        <taxon>Bacillati</taxon>
        <taxon>Actinomycetota</taxon>
        <taxon>Actinomycetes</taxon>
        <taxon>Streptosporangiales</taxon>
        <taxon>Thermomonosporaceae</taxon>
        <taxon>Actinomadura</taxon>
    </lineage>
</organism>
<gene>
    <name evidence="2" type="ORF">E1293_28625</name>
</gene>
<dbReference type="AlphaFoldDB" id="A0A4R5AQE6"/>